<dbReference type="InterPro" id="IPR001091">
    <property type="entry name" value="RM_Methyltransferase"/>
</dbReference>
<comment type="catalytic activity">
    <reaction evidence="4">
        <text>a 2'-deoxyadenosine in DNA + S-adenosyl-L-methionine = an N(6)-methyl-2'-deoxyadenosine in DNA + S-adenosyl-L-homocysteine + H(+)</text>
        <dbReference type="Rhea" id="RHEA:15197"/>
        <dbReference type="Rhea" id="RHEA-COMP:12418"/>
        <dbReference type="Rhea" id="RHEA-COMP:12419"/>
        <dbReference type="ChEBI" id="CHEBI:15378"/>
        <dbReference type="ChEBI" id="CHEBI:57856"/>
        <dbReference type="ChEBI" id="CHEBI:59789"/>
        <dbReference type="ChEBI" id="CHEBI:90615"/>
        <dbReference type="ChEBI" id="CHEBI:90616"/>
        <dbReference type="EC" id="2.1.1.72"/>
    </reaction>
</comment>
<dbReference type="GO" id="GO:0003677">
    <property type="term" value="F:DNA binding"/>
    <property type="evidence" value="ECO:0007669"/>
    <property type="project" value="InterPro"/>
</dbReference>
<organism evidence="7 8">
    <name type="scientific">Mesorhizobium plurifarium</name>
    <dbReference type="NCBI Taxonomy" id="69974"/>
    <lineage>
        <taxon>Bacteria</taxon>
        <taxon>Pseudomonadati</taxon>
        <taxon>Pseudomonadota</taxon>
        <taxon>Alphaproteobacteria</taxon>
        <taxon>Hyphomicrobiales</taxon>
        <taxon>Phyllobacteriaceae</taxon>
        <taxon>Mesorhizobium</taxon>
    </lineage>
</organism>
<dbReference type="InterPro" id="IPR002052">
    <property type="entry name" value="DNA_methylase_N6_adenine_CS"/>
</dbReference>
<evidence type="ECO:0000256" key="3">
    <source>
        <dbReference type="ARBA" id="ARBA00022679"/>
    </source>
</evidence>
<dbReference type="EMBL" id="CCND01000001">
    <property type="protein sequence ID" value="CDX49186.1"/>
    <property type="molecule type" value="Genomic_DNA"/>
</dbReference>
<dbReference type="Proteomes" id="UP000182888">
    <property type="component" value="Unassembled WGS sequence"/>
</dbReference>
<dbReference type="InterPro" id="IPR029063">
    <property type="entry name" value="SAM-dependent_MTases_sf"/>
</dbReference>
<dbReference type="GO" id="GO:0005737">
    <property type="term" value="C:cytoplasm"/>
    <property type="evidence" value="ECO:0007669"/>
    <property type="project" value="TreeGrafter"/>
</dbReference>
<gene>
    <name evidence="7" type="primary">16-3p</name>
    <name evidence="7" type="ORF">MPL1032_10241</name>
</gene>
<dbReference type="EC" id="2.1.1.-" evidence="5"/>
<dbReference type="PRINTS" id="PR00508">
    <property type="entry name" value="S21N4MTFRASE"/>
</dbReference>
<dbReference type="PANTHER" id="PTHR13370">
    <property type="entry name" value="RNA METHYLASE-RELATED"/>
    <property type="match status" value="1"/>
</dbReference>
<proteinExistence type="inferred from homology"/>
<sequence length="240" mass="26306">MSAIRREEIIGDCRLILGDCLEVLPLLGGGIDAVVTDPPYGIGQAAGMGGGGTDATGRWKRKPRIYAGNWDSARPSKQAFDAIVRAADQAIIWGGNYFADMLPQSGRWLFWDKLNAMPSYSDGEMAWTSLKGSSVKKFERCNNGPASNRDGERVHPTQKPVDLICWCLGFLPDARTILDPFMGSGTTGVACVKLGRKFIGIEIDETYFDIACERIRKAYAQPDIFVTSERPPEPTQEALL</sequence>
<dbReference type="InterPro" id="IPR002941">
    <property type="entry name" value="DNA_methylase_N4/N6"/>
</dbReference>
<comment type="similarity">
    <text evidence="1 5">Belongs to the N(4)/N(6)-methyltransferase family.</text>
</comment>
<keyword evidence="2" id="KW-0489">Methyltransferase</keyword>
<dbReference type="Gene3D" id="3.40.50.150">
    <property type="entry name" value="Vaccinia Virus protein VP39"/>
    <property type="match status" value="1"/>
</dbReference>
<name>A0A0K2VNG3_MESPL</name>
<dbReference type="PROSITE" id="PS00092">
    <property type="entry name" value="N6_MTASE"/>
    <property type="match status" value="1"/>
</dbReference>
<evidence type="ECO:0000313" key="7">
    <source>
        <dbReference type="EMBL" id="CDX49186.1"/>
    </source>
</evidence>
<evidence type="ECO:0000256" key="5">
    <source>
        <dbReference type="RuleBase" id="RU362026"/>
    </source>
</evidence>
<protein>
    <recommendedName>
        <fullName evidence="5">Methyltransferase</fullName>
        <ecNumber evidence="5">2.1.1.-</ecNumber>
    </recommendedName>
</protein>
<dbReference type="GO" id="GO:0032259">
    <property type="term" value="P:methylation"/>
    <property type="evidence" value="ECO:0007669"/>
    <property type="project" value="UniProtKB-KW"/>
</dbReference>
<evidence type="ECO:0000313" key="8">
    <source>
        <dbReference type="Proteomes" id="UP000182888"/>
    </source>
</evidence>
<evidence type="ECO:0000256" key="2">
    <source>
        <dbReference type="ARBA" id="ARBA00022603"/>
    </source>
</evidence>
<dbReference type="GO" id="GO:0009007">
    <property type="term" value="F:site-specific DNA-methyltransferase (adenine-specific) activity"/>
    <property type="evidence" value="ECO:0007669"/>
    <property type="project" value="UniProtKB-EC"/>
</dbReference>
<dbReference type="PANTHER" id="PTHR13370:SF3">
    <property type="entry name" value="TRNA (GUANINE(10)-N2)-METHYLTRANSFERASE HOMOLOG"/>
    <property type="match status" value="1"/>
</dbReference>
<keyword evidence="3" id="KW-0808">Transferase</keyword>
<dbReference type="Pfam" id="PF01555">
    <property type="entry name" value="N6_N4_Mtase"/>
    <property type="match status" value="1"/>
</dbReference>
<dbReference type="SUPFAM" id="SSF53335">
    <property type="entry name" value="S-adenosyl-L-methionine-dependent methyltransferases"/>
    <property type="match status" value="1"/>
</dbReference>
<evidence type="ECO:0000256" key="1">
    <source>
        <dbReference type="ARBA" id="ARBA00006594"/>
    </source>
</evidence>
<evidence type="ECO:0000259" key="6">
    <source>
        <dbReference type="Pfam" id="PF01555"/>
    </source>
</evidence>
<accession>A0A0K2VNG3</accession>
<dbReference type="AlphaFoldDB" id="A0A0K2VNG3"/>
<reference evidence="8" key="1">
    <citation type="submission" date="2014-08" db="EMBL/GenBank/DDBJ databases">
        <authorList>
            <person name="Edwards T."/>
        </authorList>
    </citation>
    <scope>NUCLEOTIDE SEQUENCE [LARGE SCALE GENOMIC DNA]</scope>
</reference>
<evidence type="ECO:0000256" key="4">
    <source>
        <dbReference type="ARBA" id="ARBA00047942"/>
    </source>
</evidence>
<dbReference type="GO" id="GO:0008170">
    <property type="term" value="F:N-methyltransferase activity"/>
    <property type="evidence" value="ECO:0007669"/>
    <property type="project" value="InterPro"/>
</dbReference>
<feature type="domain" description="DNA methylase N-4/N-6" evidence="6">
    <location>
        <begin position="127"/>
        <end position="211"/>
    </location>
</feature>